<keyword evidence="1" id="KW-0040">ANK repeat</keyword>
<dbReference type="PROSITE" id="PS00845">
    <property type="entry name" value="CAP_GLY_1"/>
    <property type="match status" value="1"/>
</dbReference>
<evidence type="ECO:0000313" key="5">
    <source>
        <dbReference type="EMBL" id="TPP56794.1"/>
    </source>
</evidence>
<feature type="region of interest" description="Disordered" evidence="2">
    <location>
        <begin position="150"/>
        <end position="176"/>
    </location>
</feature>
<dbReference type="PROSITE" id="PS50297">
    <property type="entry name" value="ANK_REP_REGION"/>
    <property type="match status" value="1"/>
</dbReference>
<dbReference type="Pfam" id="PF12796">
    <property type="entry name" value="Ank_2"/>
    <property type="match status" value="1"/>
</dbReference>
<evidence type="ECO:0000256" key="2">
    <source>
        <dbReference type="SAM" id="MobiDB-lite"/>
    </source>
</evidence>
<sequence>MRLITPCVLLSALVLTPLFRYMWLQPGTANANFYFSACMVYAVGQLDCQSRSVALPPECVPSPRTVARAQAAVKLPVDRYRKQAVRHGRRHGNVDAAVISSSSGSEAADPISTPGAVHVHIAPRRSHPIVHPPCEVPFCETCRQMDADMAAAAASEANNPHHSPTPPTPASDDDDESRSWIFKQLPGPWWWCEDCQALVSSPEITIAHLFAVLRQWTPYAQLQLITIVDEILRRGAHVDDRDGLTDMTLLHFSAKSGALGDEESACRIAEFLLDNGANLEARCRWTDMTALHYAAYFDCPMLVELLIRRGAQLEARSRMADGATPLHLAATQLSLGATRVLLHASTINLVQAESDFAGKESLDGLGRTPYQCLPPTNQLAEPLCSLRDRLSELLGPAVRLPVNGLEQDPLNERTDSLPTPRLSRATTTNGFPAHSVQCNGHDSQPNPPADGMSWLVAESGYLSPRVPRVQPTPPKAPVISAEAPPAPIKSRTPLPVVQQPPSPATLPRPSTASNKPIALNHPLPATSSISAKVTLQSLGLALDDRVCIGPGNTGNSAKMTPSRSHARDPGPIAMNSRIGHLRYCGPVAFAAGVWVGVELDEPLGRNNGTVAGVQYFSCAANYGVFAPIGRVYKAVCCDGANSQQWLPVRQSVSSRMRPGTPRQHTPQSPDHEGDASDGSRGPIRVSRSSYSLTGSLSSNENEHGSQHSGGTGSSGIVVSHPPIDVSHVTAKIDTGLRVRSPDMNASAKQLALGDRVLVAGQRKGVIRFIGQTQFAPGIWYGVELDQAVGKNNGSVAGVRYFQCAVGHGIFAPLSRLHRLPPTCVRSATSTPQCSRAVAAGLRHASMTGSMYGPTAGSSRSTRPTHRQAWSTTTSPMVGRAVVGRPALPQELINALHAAGHTPKEIKDPPVFYLAEGMQVLCAGEIGILRYIGPITFAEGIWLGVELRKPRGRHDGSVAGKRYFTCQPGHGLLVRPSRVFCRGINALDLLPPPLAAMERELAERRQIKTSSHTSTDSTPP</sequence>
<gene>
    <name evidence="5" type="ORF">FGIG_01115</name>
</gene>
<evidence type="ECO:0000313" key="6">
    <source>
        <dbReference type="Proteomes" id="UP000316759"/>
    </source>
</evidence>
<accession>A0A504Y6Y0</accession>
<proteinExistence type="predicted"/>
<name>A0A504Y6Y0_FASGI</name>
<feature type="region of interest" description="Disordered" evidence="2">
    <location>
        <begin position="465"/>
        <end position="512"/>
    </location>
</feature>
<feature type="domain" description="CAP-Gly" evidence="4">
    <location>
        <begin position="932"/>
        <end position="974"/>
    </location>
</feature>
<dbReference type="PANTHER" id="PTHR18916:SF88">
    <property type="entry name" value="CAP-GLY DOMAIN-CONTAINING PROTEIN"/>
    <property type="match status" value="1"/>
</dbReference>
<dbReference type="Gene3D" id="1.25.40.20">
    <property type="entry name" value="Ankyrin repeat-containing domain"/>
    <property type="match status" value="1"/>
</dbReference>
<dbReference type="SMART" id="SM00248">
    <property type="entry name" value="ANK"/>
    <property type="match status" value="3"/>
</dbReference>
<feature type="region of interest" description="Disordered" evidence="2">
    <location>
        <begin position="850"/>
        <end position="871"/>
    </location>
</feature>
<dbReference type="SMART" id="SM01052">
    <property type="entry name" value="CAP_GLY"/>
    <property type="match status" value="3"/>
</dbReference>
<keyword evidence="6" id="KW-1185">Reference proteome</keyword>
<feature type="chain" id="PRO_5021482127" evidence="3">
    <location>
        <begin position="25"/>
        <end position="1019"/>
    </location>
</feature>
<dbReference type="InterPro" id="IPR002110">
    <property type="entry name" value="Ankyrin_rpt"/>
</dbReference>
<dbReference type="Gene3D" id="2.30.30.190">
    <property type="entry name" value="CAP Gly-rich-like domain"/>
    <property type="match status" value="3"/>
</dbReference>
<evidence type="ECO:0000259" key="4">
    <source>
        <dbReference type="PROSITE" id="PS50245"/>
    </source>
</evidence>
<feature type="compositionally biased region" description="Polar residues" evidence="2">
    <location>
        <begin position="855"/>
        <end position="871"/>
    </location>
</feature>
<dbReference type="Pfam" id="PF06728">
    <property type="entry name" value="PIG-U"/>
    <property type="match status" value="1"/>
</dbReference>
<dbReference type="InterPro" id="IPR000938">
    <property type="entry name" value="CAP-Gly_domain"/>
</dbReference>
<dbReference type="Pfam" id="PF01302">
    <property type="entry name" value="CAP_GLY"/>
    <property type="match status" value="3"/>
</dbReference>
<feature type="repeat" description="ANK" evidence="1">
    <location>
        <begin position="245"/>
        <end position="284"/>
    </location>
</feature>
<protein>
    <submittedName>
        <fullName evidence="5">CAP-Gly domain-containing linker protein 4</fullName>
    </submittedName>
</protein>
<dbReference type="AlphaFoldDB" id="A0A504Y6Y0"/>
<dbReference type="SUPFAM" id="SSF48403">
    <property type="entry name" value="Ankyrin repeat"/>
    <property type="match status" value="1"/>
</dbReference>
<feature type="region of interest" description="Disordered" evidence="2">
    <location>
        <begin position="648"/>
        <end position="720"/>
    </location>
</feature>
<feature type="compositionally biased region" description="Low complexity" evidence="2">
    <location>
        <begin position="150"/>
        <end position="162"/>
    </location>
</feature>
<dbReference type="STRING" id="46835.A0A504Y6Y0"/>
<feature type="domain" description="CAP-Gly" evidence="4">
    <location>
        <begin position="770"/>
        <end position="812"/>
    </location>
</feature>
<evidence type="ECO:0000256" key="1">
    <source>
        <dbReference type="PROSITE-ProRule" id="PRU00023"/>
    </source>
</evidence>
<dbReference type="OrthoDB" id="2130750at2759"/>
<reference evidence="5 6" key="1">
    <citation type="submission" date="2019-04" db="EMBL/GenBank/DDBJ databases">
        <title>Annotation for the trematode Fasciola gigantica.</title>
        <authorList>
            <person name="Choi Y.-J."/>
        </authorList>
    </citation>
    <scope>NUCLEOTIDE SEQUENCE [LARGE SCALE GENOMIC DNA]</scope>
    <source>
        <strain evidence="5">Uganda_cow_1</strain>
    </source>
</reference>
<evidence type="ECO:0000256" key="3">
    <source>
        <dbReference type="SAM" id="SignalP"/>
    </source>
</evidence>
<feature type="repeat" description="ANK" evidence="1">
    <location>
        <begin position="286"/>
        <end position="318"/>
    </location>
</feature>
<dbReference type="PROSITE" id="PS50088">
    <property type="entry name" value="ANK_REPEAT"/>
    <property type="match status" value="2"/>
</dbReference>
<organism evidence="5 6">
    <name type="scientific">Fasciola gigantica</name>
    <name type="common">Giant liver fluke</name>
    <dbReference type="NCBI Taxonomy" id="46835"/>
    <lineage>
        <taxon>Eukaryota</taxon>
        <taxon>Metazoa</taxon>
        <taxon>Spiralia</taxon>
        <taxon>Lophotrochozoa</taxon>
        <taxon>Platyhelminthes</taxon>
        <taxon>Trematoda</taxon>
        <taxon>Digenea</taxon>
        <taxon>Plagiorchiida</taxon>
        <taxon>Echinostomata</taxon>
        <taxon>Echinostomatoidea</taxon>
        <taxon>Fasciolidae</taxon>
        <taxon>Fasciola</taxon>
    </lineage>
</organism>
<dbReference type="PROSITE" id="PS50245">
    <property type="entry name" value="CAP_GLY_2"/>
    <property type="match status" value="3"/>
</dbReference>
<dbReference type="PANTHER" id="PTHR18916">
    <property type="entry name" value="DYNACTIN 1-RELATED MICROTUBULE-BINDING"/>
    <property type="match status" value="1"/>
</dbReference>
<keyword evidence="3" id="KW-0732">Signal</keyword>
<feature type="domain" description="CAP-Gly" evidence="4">
    <location>
        <begin position="585"/>
        <end position="627"/>
    </location>
</feature>
<dbReference type="SUPFAM" id="SSF74924">
    <property type="entry name" value="Cap-Gly domain"/>
    <property type="match status" value="3"/>
</dbReference>
<comment type="caution">
    <text evidence="5">The sequence shown here is derived from an EMBL/GenBank/DDBJ whole genome shotgun (WGS) entry which is preliminary data.</text>
</comment>
<dbReference type="EMBL" id="SUNJ01014066">
    <property type="protein sequence ID" value="TPP56794.1"/>
    <property type="molecule type" value="Genomic_DNA"/>
</dbReference>
<dbReference type="InterPro" id="IPR036770">
    <property type="entry name" value="Ankyrin_rpt-contain_sf"/>
</dbReference>
<dbReference type="Proteomes" id="UP000316759">
    <property type="component" value="Unassembled WGS sequence"/>
</dbReference>
<dbReference type="InterPro" id="IPR036859">
    <property type="entry name" value="CAP-Gly_dom_sf"/>
</dbReference>
<feature type="signal peptide" evidence="3">
    <location>
        <begin position="1"/>
        <end position="24"/>
    </location>
</feature>
<feature type="compositionally biased region" description="Low complexity" evidence="2">
    <location>
        <begin position="686"/>
        <end position="698"/>
    </location>
</feature>